<dbReference type="Proteomes" id="UP000038040">
    <property type="component" value="Unplaced"/>
</dbReference>
<dbReference type="EMBL" id="UYYG01001171">
    <property type="protein sequence ID" value="VDN58753.1"/>
    <property type="molecule type" value="Genomic_DNA"/>
</dbReference>
<reference evidence="5" key="1">
    <citation type="submission" date="2016-04" db="UniProtKB">
        <authorList>
            <consortium name="WormBaseParasite"/>
        </authorList>
    </citation>
    <scope>IDENTIFICATION</scope>
</reference>
<evidence type="ECO:0000313" key="3">
    <source>
        <dbReference type="Proteomes" id="UP000038040"/>
    </source>
</evidence>
<keyword evidence="1" id="KW-0472">Membrane</keyword>
<accession>A0A0N4UC64</accession>
<dbReference type="Proteomes" id="UP000274756">
    <property type="component" value="Unassembled WGS sequence"/>
</dbReference>
<evidence type="ECO:0000313" key="5">
    <source>
        <dbReference type="WBParaSite" id="DME_0000484301-mRNA-1"/>
    </source>
</evidence>
<dbReference type="InterPro" id="IPR057233">
    <property type="entry name" value="DUF7911"/>
</dbReference>
<keyword evidence="1" id="KW-1133">Transmembrane helix</keyword>
<keyword evidence="1" id="KW-0812">Transmembrane</keyword>
<name>A0A0N4UC64_DRAME</name>
<feature type="transmembrane region" description="Helical" evidence="1">
    <location>
        <begin position="316"/>
        <end position="335"/>
    </location>
</feature>
<evidence type="ECO:0000313" key="4">
    <source>
        <dbReference type="Proteomes" id="UP000274756"/>
    </source>
</evidence>
<evidence type="ECO:0000256" key="1">
    <source>
        <dbReference type="SAM" id="Phobius"/>
    </source>
</evidence>
<sequence>MRPSVAHTNFIEFDKETKRQMTLESFSVDDDLMLYIESNRVNDLYFASIYGVNLSESKSTTRLFDTNFVANINVLKKNTIKELLLRKLPKFDEVRIPKKYSLKGDNTSADEINPGIVQSSLVNTTLNYNSKGQLLSIVDEIETKLIKPTIKSKNDKNFVVQSNSDKDNVDDNSEIFNTYSLPKNINPTNPMDLMIKSNISGKIKQNIDDIDETDNHLLLHHDNSEIEEEEVERMGNLINDKTNEKVSEEPFWKSIESSEIIPSEDDDERRIDDGKIVFHLPQRIFDNKNYSKEIASINLSKPIIVKNEKASVASNAFISIYFMIMIISSIIIDYCV</sequence>
<dbReference type="WBParaSite" id="DME_0000484301-mRNA-1">
    <property type="protein sequence ID" value="DME_0000484301-mRNA-1"/>
    <property type="gene ID" value="DME_0000484301"/>
</dbReference>
<keyword evidence="4" id="KW-1185">Reference proteome</keyword>
<dbReference type="Pfam" id="PF25492">
    <property type="entry name" value="DUF7911"/>
    <property type="match status" value="1"/>
</dbReference>
<protein>
    <submittedName>
        <fullName evidence="5">DOMON domain-containing protein</fullName>
    </submittedName>
</protein>
<reference evidence="2 4" key="2">
    <citation type="submission" date="2018-11" db="EMBL/GenBank/DDBJ databases">
        <authorList>
            <consortium name="Pathogen Informatics"/>
        </authorList>
    </citation>
    <scope>NUCLEOTIDE SEQUENCE [LARGE SCALE GENOMIC DNA]</scope>
</reference>
<gene>
    <name evidence="2" type="ORF">DME_LOCUS8726</name>
</gene>
<organism evidence="3 5">
    <name type="scientific">Dracunculus medinensis</name>
    <name type="common">Guinea worm</name>
    <dbReference type="NCBI Taxonomy" id="318479"/>
    <lineage>
        <taxon>Eukaryota</taxon>
        <taxon>Metazoa</taxon>
        <taxon>Ecdysozoa</taxon>
        <taxon>Nematoda</taxon>
        <taxon>Chromadorea</taxon>
        <taxon>Rhabditida</taxon>
        <taxon>Spirurina</taxon>
        <taxon>Dracunculoidea</taxon>
        <taxon>Dracunculidae</taxon>
        <taxon>Dracunculus</taxon>
    </lineage>
</organism>
<evidence type="ECO:0000313" key="2">
    <source>
        <dbReference type="EMBL" id="VDN58753.1"/>
    </source>
</evidence>
<proteinExistence type="predicted"/>
<dbReference type="AlphaFoldDB" id="A0A0N4UC64"/>